<keyword evidence="2" id="KW-1185">Reference proteome</keyword>
<dbReference type="Gene3D" id="3.30.450.40">
    <property type="match status" value="1"/>
</dbReference>
<accession>A0A3N2DQQ0</accession>
<comment type="caution">
    <text evidence="1">The sequence shown here is derived from an EMBL/GenBank/DDBJ whole genome shotgun (WGS) entry which is preliminary data.</text>
</comment>
<dbReference type="Proteomes" id="UP000275394">
    <property type="component" value="Unassembled WGS sequence"/>
</dbReference>
<name>A0A3N2DQQ0_9GAMM</name>
<dbReference type="PANTHER" id="PTHR38765">
    <property type="entry name" value="DUF484 DOMAIN-CONTAINING PROTEIN"/>
    <property type="match status" value="1"/>
</dbReference>
<proteinExistence type="predicted"/>
<evidence type="ECO:0000313" key="2">
    <source>
        <dbReference type="Proteomes" id="UP000275394"/>
    </source>
</evidence>
<dbReference type="PANTHER" id="PTHR38765:SF1">
    <property type="entry name" value="DUF484 DOMAIN-CONTAINING PROTEIN"/>
    <property type="match status" value="1"/>
</dbReference>
<dbReference type="InterPro" id="IPR029016">
    <property type="entry name" value="GAF-like_dom_sf"/>
</dbReference>
<protein>
    <recommendedName>
        <fullName evidence="3">DUF484 family protein</fullName>
    </recommendedName>
</protein>
<organism evidence="1 2">
    <name type="scientific">Sinobacterium caligoides</name>
    <dbReference type="NCBI Taxonomy" id="933926"/>
    <lineage>
        <taxon>Bacteria</taxon>
        <taxon>Pseudomonadati</taxon>
        <taxon>Pseudomonadota</taxon>
        <taxon>Gammaproteobacteria</taxon>
        <taxon>Cellvibrionales</taxon>
        <taxon>Spongiibacteraceae</taxon>
        <taxon>Sinobacterium</taxon>
    </lineage>
</organism>
<sequence length="235" mass="26072">MQKNPTESLSEEQVAKYLQQHPEFFTQRDDLLSQLTLPHDSGEASSLLERQIAHQRQLNNDLRSRLNNLLGVARDNDQLFNKTKNLVLSLLDCQDLDHAVDIINFSLTKDFNADYCSLTLFGNSSQYSHSKARVVGAFEAQQTVGHLLRSSRAVCGVLRPQELEFLFAEDADAIGSAAVSPLSYGQLIGVLAIGSADETYFRSSMGTLFLSYVSEVLNRTLPRLMTQCQAKVASA</sequence>
<reference evidence="1 2" key="1">
    <citation type="submission" date="2018-11" db="EMBL/GenBank/DDBJ databases">
        <title>Genomic Encyclopedia of Type Strains, Phase IV (KMG-IV): sequencing the most valuable type-strain genomes for metagenomic binning, comparative biology and taxonomic classification.</title>
        <authorList>
            <person name="Goeker M."/>
        </authorList>
    </citation>
    <scope>NUCLEOTIDE SEQUENCE [LARGE SCALE GENOMIC DNA]</scope>
    <source>
        <strain evidence="1 2">DSM 100316</strain>
    </source>
</reference>
<dbReference type="RefSeq" id="WP_123712743.1">
    <property type="nucleotide sequence ID" value="NZ_RKHR01000004.1"/>
</dbReference>
<gene>
    <name evidence="1" type="ORF">EDC56_2451</name>
</gene>
<dbReference type="EMBL" id="RKHR01000004">
    <property type="protein sequence ID" value="ROS02002.1"/>
    <property type="molecule type" value="Genomic_DNA"/>
</dbReference>
<dbReference type="AlphaFoldDB" id="A0A3N2DQQ0"/>
<evidence type="ECO:0008006" key="3">
    <source>
        <dbReference type="Google" id="ProtNLM"/>
    </source>
</evidence>
<dbReference type="Pfam" id="PF04340">
    <property type="entry name" value="DUF484"/>
    <property type="match status" value="1"/>
</dbReference>
<dbReference type="OrthoDB" id="8525200at2"/>
<evidence type="ECO:0000313" key="1">
    <source>
        <dbReference type="EMBL" id="ROS02002.1"/>
    </source>
</evidence>
<dbReference type="InterPro" id="IPR007435">
    <property type="entry name" value="DUF484"/>
</dbReference>